<dbReference type="AlphaFoldDB" id="A0ABD1E0N0"/>
<dbReference type="Proteomes" id="UP001566132">
    <property type="component" value="Unassembled WGS sequence"/>
</dbReference>
<evidence type="ECO:0000313" key="2">
    <source>
        <dbReference type="Proteomes" id="UP001566132"/>
    </source>
</evidence>
<organism evidence="1 2">
    <name type="scientific">Hypothenemus hampei</name>
    <name type="common">Coffee berry borer</name>
    <dbReference type="NCBI Taxonomy" id="57062"/>
    <lineage>
        <taxon>Eukaryota</taxon>
        <taxon>Metazoa</taxon>
        <taxon>Ecdysozoa</taxon>
        <taxon>Arthropoda</taxon>
        <taxon>Hexapoda</taxon>
        <taxon>Insecta</taxon>
        <taxon>Pterygota</taxon>
        <taxon>Neoptera</taxon>
        <taxon>Endopterygota</taxon>
        <taxon>Coleoptera</taxon>
        <taxon>Polyphaga</taxon>
        <taxon>Cucujiformia</taxon>
        <taxon>Curculionidae</taxon>
        <taxon>Scolytinae</taxon>
        <taxon>Hypothenemus</taxon>
    </lineage>
</organism>
<comment type="caution">
    <text evidence="1">The sequence shown here is derived from an EMBL/GenBank/DDBJ whole genome shotgun (WGS) entry which is preliminary data.</text>
</comment>
<protein>
    <submittedName>
        <fullName evidence="1">Uncharacterized protein</fullName>
    </submittedName>
</protein>
<name>A0ABD1E0N0_HYPHA</name>
<accession>A0ABD1E0N0</accession>
<dbReference type="EMBL" id="JBDJPC010000016">
    <property type="protein sequence ID" value="KAL1487885.1"/>
    <property type="molecule type" value="Genomic_DNA"/>
</dbReference>
<keyword evidence="2" id="KW-1185">Reference proteome</keyword>
<gene>
    <name evidence="1" type="ORF">ABEB36_015270</name>
</gene>
<proteinExistence type="predicted"/>
<reference evidence="1 2" key="1">
    <citation type="submission" date="2024-05" db="EMBL/GenBank/DDBJ databases">
        <title>Genetic variation in Jamaican populations of the coffee berry borer (Hypothenemus hampei).</title>
        <authorList>
            <person name="Errbii M."/>
            <person name="Myrie A."/>
        </authorList>
    </citation>
    <scope>NUCLEOTIDE SEQUENCE [LARGE SCALE GENOMIC DNA]</scope>
    <source>
        <strain evidence="1">JA-Hopewell-2020-01-JO</strain>
        <tissue evidence="1">Whole body</tissue>
    </source>
</reference>
<sequence length="92" mass="9823">MSWATVEIVDELLTVARSLILERPGIPLGVLEDQFFVVVQRPDVLTRLGLGSFGDLLSLSPSLIVHAGKCYVAGVDEASSESDGESDYFAPG</sequence>
<evidence type="ECO:0000313" key="1">
    <source>
        <dbReference type="EMBL" id="KAL1487885.1"/>
    </source>
</evidence>